<dbReference type="PANTHER" id="PTHR47959">
    <property type="entry name" value="ATP-DEPENDENT RNA HELICASE RHLE-RELATED"/>
    <property type="match status" value="1"/>
</dbReference>
<dbReference type="InterPro" id="IPR014001">
    <property type="entry name" value="Helicase_ATP-bd"/>
</dbReference>
<accession>A0A1Y1JG26</accession>
<dbReference type="GeneID" id="39747323"/>
<feature type="region of interest" description="Disordered" evidence="5">
    <location>
        <begin position="82"/>
        <end position="113"/>
    </location>
</feature>
<dbReference type="InterPro" id="IPR011545">
    <property type="entry name" value="DEAD/DEAH_box_helicase_dom"/>
</dbReference>
<reference evidence="9" key="1">
    <citation type="submission" date="2017-04" db="EMBL/GenBank/DDBJ databases">
        <title>Plasmodium gonderi genome.</title>
        <authorList>
            <person name="Arisue N."/>
            <person name="Honma H."/>
            <person name="Kawai S."/>
            <person name="Tougan T."/>
            <person name="Tanabe K."/>
            <person name="Horii T."/>
        </authorList>
    </citation>
    <scope>NUCLEOTIDE SEQUENCE [LARGE SCALE GENOMIC DNA]</scope>
    <source>
        <strain evidence="9">ATCC 30045</strain>
    </source>
</reference>
<gene>
    <name evidence="8" type="ORF">PGO_081740</name>
</gene>
<dbReference type="Proteomes" id="UP000195521">
    <property type="component" value="Unassembled WGS sequence"/>
</dbReference>
<feature type="region of interest" description="Disordered" evidence="5">
    <location>
        <begin position="730"/>
        <end position="765"/>
    </location>
</feature>
<feature type="domain" description="Helicase ATP-binding" evidence="6">
    <location>
        <begin position="325"/>
        <end position="530"/>
    </location>
</feature>
<comment type="caution">
    <text evidence="8">The sequence shown here is derived from an EMBL/GenBank/DDBJ whole genome shotgun (WGS) entry which is preliminary data.</text>
</comment>
<dbReference type="CDD" id="cd18787">
    <property type="entry name" value="SF2_C_DEAD"/>
    <property type="match status" value="1"/>
</dbReference>
<evidence type="ECO:0000256" key="4">
    <source>
        <dbReference type="ARBA" id="ARBA00022840"/>
    </source>
</evidence>
<dbReference type="SUPFAM" id="SSF52540">
    <property type="entry name" value="P-loop containing nucleoside triphosphate hydrolases"/>
    <property type="match status" value="1"/>
</dbReference>
<dbReference type="EMBL" id="BDQF01000009">
    <property type="protein sequence ID" value="GAW80608.1"/>
    <property type="molecule type" value="Genomic_DNA"/>
</dbReference>
<feature type="compositionally biased region" description="Polar residues" evidence="5">
    <location>
        <begin position="1"/>
        <end position="19"/>
    </location>
</feature>
<dbReference type="GO" id="GO:0003724">
    <property type="term" value="F:RNA helicase activity"/>
    <property type="evidence" value="ECO:0007669"/>
    <property type="project" value="TreeGrafter"/>
</dbReference>
<protein>
    <submittedName>
        <fullName evidence="8">ATP-dependent RNA helicase</fullName>
    </submittedName>
</protein>
<organism evidence="8 9">
    <name type="scientific">Plasmodium gonderi</name>
    <dbReference type="NCBI Taxonomy" id="77519"/>
    <lineage>
        <taxon>Eukaryota</taxon>
        <taxon>Sar</taxon>
        <taxon>Alveolata</taxon>
        <taxon>Apicomplexa</taxon>
        <taxon>Aconoidasida</taxon>
        <taxon>Haemosporida</taxon>
        <taxon>Plasmodiidae</taxon>
        <taxon>Plasmodium</taxon>
        <taxon>Plasmodium (Plasmodium)</taxon>
    </lineage>
</organism>
<dbReference type="InterPro" id="IPR050079">
    <property type="entry name" value="DEAD_box_RNA_helicase"/>
</dbReference>
<dbReference type="SMART" id="SM00487">
    <property type="entry name" value="DEXDc"/>
    <property type="match status" value="1"/>
</dbReference>
<dbReference type="GO" id="GO:0016787">
    <property type="term" value="F:hydrolase activity"/>
    <property type="evidence" value="ECO:0007669"/>
    <property type="project" value="UniProtKB-KW"/>
</dbReference>
<dbReference type="InterPro" id="IPR001650">
    <property type="entry name" value="Helicase_C-like"/>
</dbReference>
<dbReference type="CDD" id="cd00268">
    <property type="entry name" value="DEADc"/>
    <property type="match status" value="1"/>
</dbReference>
<feature type="compositionally biased region" description="Polar residues" evidence="5">
    <location>
        <begin position="82"/>
        <end position="94"/>
    </location>
</feature>
<dbReference type="InterPro" id="IPR027417">
    <property type="entry name" value="P-loop_NTPase"/>
</dbReference>
<dbReference type="GO" id="GO:0003676">
    <property type="term" value="F:nucleic acid binding"/>
    <property type="evidence" value="ECO:0007669"/>
    <property type="project" value="InterPro"/>
</dbReference>
<name>A0A1Y1JG26_PLAGO</name>
<dbReference type="Pfam" id="PF00270">
    <property type="entry name" value="DEAD"/>
    <property type="match status" value="1"/>
</dbReference>
<evidence type="ECO:0000259" key="7">
    <source>
        <dbReference type="PROSITE" id="PS51194"/>
    </source>
</evidence>
<evidence type="ECO:0000256" key="1">
    <source>
        <dbReference type="ARBA" id="ARBA00022741"/>
    </source>
</evidence>
<proteinExistence type="predicted"/>
<feature type="domain" description="Helicase C-terminal" evidence="7">
    <location>
        <begin position="539"/>
        <end position="704"/>
    </location>
</feature>
<feature type="region of interest" description="Disordered" evidence="5">
    <location>
        <begin position="1"/>
        <end position="53"/>
    </location>
</feature>
<dbReference type="SMART" id="SM00490">
    <property type="entry name" value="HELICc"/>
    <property type="match status" value="1"/>
</dbReference>
<keyword evidence="3 8" id="KW-0347">Helicase</keyword>
<evidence type="ECO:0000313" key="8">
    <source>
        <dbReference type="EMBL" id="GAW80608.1"/>
    </source>
</evidence>
<sequence>MNGQANEQMSGRVNEQGIDQNEESFFDQDEKSTHENGRDAKEKESGNDEIDPLDEFMMEINKVLEEEKQNAKVYEEKKNNLVPNETKSVSSNYVDNGGDNCAGNRTETRRGNNSNRCRTYFVKQSKINHDTMKDEERTNDHTLDSDEKNGHTANYLAWGGGHTNQDDDSLDDNDVTADIYEFLEKKNEEMANEKRRAEAHGGKNATHARGTMDDHEKDSEDGDFFHNERNNNRENELIENDINYEEIQLDHFDKDIFVTDASITNFTLEESVEYKKKNNITTIGFNVPKPIFSFLQLKNVIDKDILENMYNVSISILSPIQSIVIPIFLSGRDFIANSRTGSGKTLSFILSLIIHLLNYKQIEKNKNKKVDKENILDEQQNLTPSHIVSSSLHKYNPSSHALILTPTRELCVQILENINKLSMNKLKSCILFSGINYKKAYDDIHRGVDIIIANVKTLINFVNKKYIFLTNIKYVILDEFDRLFSKQFVHSVTSILKNIRPDAIKGLFSSTFSEQSCELAKPYLNKKFIIIKVGENNVLIDKKFYIIEENYKYSYLLKCLHTCIPNGQGFIFCNSKKNVMILYEKLKKELSLRHISFDYIYGDIDQTERMYKFESLKKKKTHILISTDLMARGIDVVNLSFVINYDCPNDLFVYIHRIGRCSRINNRGHAITFIQTSEKRIAFLIYNYLKNKKEKIDEELENFILKNNLHNDFQMKKMKRKMNETIFNISAKKAKQPDDDNSSSQNDLAFKRMSAPSTNTEDALKNVKFISPNDILSSSDEEY</sequence>
<feature type="compositionally biased region" description="Basic and acidic residues" evidence="5">
    <location>
        <begin position="28"/>
        <end position="46"/>
    </location>
</feature>
<dbReference type="Gene3D" id="3.40.50.300">
    <property type="entry name" value="P-loop containing nucleotide triphosphate hydrolases"/>
    <property type="match status" value="2"/>
</dbReference>
<dbReference type="GO" id="GO:0005524">
    <property type="term" value="F:ATP binding"/>
    <property type="evidence" value="ECO:0007669"/>
    <property type="project" value="UniProtKB-KW"/>
</dbReference>
<feature type="compositionally biased region" description="Basic and acidic residues" evidence="5">
    <location>
        <begin position="191"/>
        <end position="201"/>
    </location>
</feature>
<evidence type="ECO:0000256" key="2">
    <source>
        <dbReference type="ARBA" id="ARBA00022801"/>
    </source>
</evidence>
<dbReference type="OMA" id="EFMMEIN"/>
<keyword evidence="4" id="KW-0067">ATP-binding</keyword>
<evidence type="ECO:0000259" key="6">
    <source>
        <dbReference type="PROSITE" id="PS51192"/>
    </source>
</evidence>
<keyword evidence="2" id="KW-0378">Hydrolase</keyword>
<evidence type="ECO:0000313" key="9">
    <source>
        <dbReference type="Proteomes" id="UP000195521"/>
    </source>
</evidence>
<dbReference type="OrthoDB" id="360161at2759"/>
<dbReference type="AlphaFoldDB" id="A0A1Y1JG26"/>
<dbReference type="PANTHER" id="PTHR47959:SF13">
    <property type="entry name" value="ATP-DEPENDENT RNA HELICASE RHLE"/>
    <property type="match status" value="1"/>
</dbReference>
<dbReference type="PROSITE" id="PS51194">
    <property type="entry name" value="HELICASE_CTER"/>
    <property type="match status" value="1"/>
</dbReference>
<dbReference type="InterPro" id="IPR044742">
    <property type="entry name" value="DEAD/DEAH_RhlB"/>
</dbReference>
<dbReference type="Pfam" id="PF00271">
    <property type="entry name" value="Helicase_C"/>
    <property type="match status" value="1"/>
</dbReference>
<dbReference type="PROSITE" id="PS51192">
    <property type="entry name" value="HELICASE_ATP_BIND_1"/>
    <property type="match status" value="1"/>
</dbReference>
<feature type="region of interest" description="Disordered" evidence="5">
    <location>
        <begin position="191"/>
        <end position="228"/>
    </location>
</feature>
<keyword evidence="1" id="KW-0547">Nucleotide-binding</keyword>
<dbReference type="RefSeq" id="XP_028543197.1">
    <property type="nucleotide sequence ID" value="XM_028687396.1"/>
</dbReference>
<evidence type="ECO:0000256" key="3">
    <source>
        <dbReference type="ARBA" id="ARBA00022806"/>
    </source>
</evidence>
<keyword evidence="9" id="KW-1185">Reference proteome</keyword>
<feature type="compositionally biased region" description="Basic and acidic residues" evidence="5">
    <location>
        <begin position="210"/>
        <end position="228"/>
    </location>
</feature>
<dbReference type="GO" id="GO:0005829">
    <property type="term" value="C:cytosol"/>
    <property type="evidence" value="ECO:0007669"/>
    <property type="project" value="TreeGrafter"/>
</dbReference>
<evidence type="ECO:0000256" key="5">
    <source>
        <dbReference type="SAM" id="MobiDB-lite"/>
    </source>
</evidence>